<evidence type="ECO:0000313" key="3">
    <source>
        <dbReference type="EMBL" id="WWC69179.1"/>
    </source>
</evidence>
<gene>
    <name evidence="2" type="ORF">I206_01881</name>
    <name evidence="3" type="ORF">I206_103115</name>
</gene>
<accession>A0A1B9IAF4</accession>
<feature type="compositionally biased region" description="Polar residues" evidence="1">
    <location>
        <begin position="67"/>
        <end position="82"/>
    </location>
</feature>
<dbReference type="GeneID" id="30170250"/>
<evidence type="ECO:0000313" key="4">
    <source>
        <dbReference type="Proteomes" id="UP000094020"/>
    </source>
</evidence>
<dbReference type="AlphaFoldDB" id="A0A1B9IAF4"/>
<sequence length="263" mass="28650">MSSEHSAGTRSKVDRTVNQLSDVLEKVFDLPHQIKGWASRAAQSATKNRKKDTKAKGNHSDAASDPYSGQLQPSSDYSSSVGLQHGRHGYGYSTSSHHVYSDRSDPQVTPNPPWSGHPAHYNRGPAYGGPTGYQSHSEQVPSASDFSSPAERYHLDHTGLGDTATTITTPLQADSPSPEHQPSSTQSTRDDDGLGTHEENVSPNGSDRDTRRNHLYSVPYSVGVVNEDSSDRNSWYSFRSAPGEYGSQGPEERGRSSIVFMFL</sequence>
<name>A0A1B9IAF4_9TREE</name>
<dbReference type="RefSeq" id="XP_019013807.1">
    <property type="nucleotide sequence ID" value="XM_019153646.1"/>
</dbReference>
<feature type="compositionally biased region" description="Low complexity" evidence="1">
    <location>
        <begin position="160"/>
        <end position="169"/>
    </location>
</feature>
<organism evidence="2">
    <name type="scientific">Kwoniella pini CBS 10737</name>
    <dbReference type="NCBI Taxonomy" id="1296096"/>
    <lineage>
        <taxon>Eukaryota</taxon>
        <taxon>Fungi</taxon>
        <taxon>Dikarya</taxon>
        <taxon>Basidiomycota</taxon>
        <taxon>Agaricomycotina</taxon>
        <taxon>Tremellomycetes</taxon>
        <taxon>Tremellales</taxon>
        <taxon>Cryptococcaceae</taxon>
        <taxon>Kwoniella</taxon>
    </lineage>
</organism>
<reference evidence="2" key="1">
    <citation type="submission" date="2013-07" db="EMBL/GenBank/DDBJ databases">
        <title>The Genome Sequence of Cryptococcus pinus CBS10737.</title>
        <authorList>
            <consortium name="The Broad Institute Genome Sequencing Platform"/>
            <person name="Cuomo C."/>
            <person name="Litvintseva A."/>
            <person name="Chen Y."/>
            <person name="Heitman J."/>
            <person name="Sun S."/>
            <person name="Springer D."/>
            <person name="Dromer F."/>
            <person name="Young S.K."/>
            <person name="Zeng Q."/>
            <person name="Gargeya S."/>
            <person name="Fitzgerald M."/>
            <person name="Abouelleil A."/>
            <person name="Alvarado L."/>
            <person name="Berlin A.M."/>
            <person name="Chapman S.B."/>
            <person name="Dewar J."/>
            <person name="Goldberg J."/>
            <person name="Griggs A."/>
            <person name="Gujja S."/>
            <person name="Hansen M."/>
            <person name="Howarth C."/>
            <person name="Imamovic A."/>
            <person name="Larimer J."/>
            <person name="McCowan C."/>
            <person name="Murphy C."/>
            <person name="Pearson M."/>
            <person name="Priest M."/>
            <person name="Roberts A."/>
            <person name="Saif S."/>
            <person name="Shea T."/>
            <person name="Sykes S."/>
            <person name="Wortman J."/>
            <person name="Nusbaum C."/>
            <person name="Birren B."/>
        </authorList>
    </citation>
    <scope>NUCLEOTIDE SEQUENCE [LARGE SCALE GENOMIC DNA]</scope>
    <source>
        <strain evidence="2">CBS 10737</strain>
    </source>
</reference>
<keyword evidence="4" id="KW-1185">Reference proteome</keyword>
<evidence type="ECO:0000313" key="2">
    <source>
        <dbReference type="EMBL" id="OCF52588.1"/>
    </source>
</evidence>
<feature type="compositionally biased region" description="Polar residues" evidence="1">
    <location>
        <begin position="132"/>
        <end position="147"/>
    </location>
</feature>
<dbReference type="EMBL" id="CP144522">
    <property type="protein sequence ID" value="WWC69179.1"/>
    <property type="molecule type" value="Genomic_DNA"/>
</dbReference>
<dbReference type="KEGG" id="kpin:30170250"/>
<reference evidence="2" key="3">
    <citation type="submission" date="2016-07" db="EMBL/GenBank/DDBJ databases">
        <title>Evolution of pathogenesis and genome organization in the Tremellales.</title>
        <authorList>
            <person name="Cuomo C."/>
            <person name="Litvintseva A."/>
            <person name="Heitman J."/>
            <person name="Chen Y."/>
            <person name="Sun S."/>
            <person name="Springer D."/>
            <person name="Dromer F."/>
            <person name="Young S."/>
            <person name="Zeng Q."/>
            <person name="Chapman S."/>
            <person name="Gujja S."/>
            <person name="Saif S."/>
            <person name="Birren B."/>
        </authorList>
    </citation>
    <scope>NUCLEOTIDE SEQUENCE</scope>
    <source>
        <strain evidence="2">CBS 10737</strain>
    </source>
</reference>
<feature type="region of interest" description="Disordered" evidence="1">
    <location>
        <begin position="34"/>
        <end position="214"/>
    </location>
</feature>
<protein>
    <submittedName>
        <fullName evidence="2">Uncharacterized protein</fullName>
    </submittedName>
</protein>
<reference evidence="3" key="4">
    <citation type="submission" date="2024-02" db="EMBL/GenBank/DDBJ databases">
        <title>Comparative genomics of Cryptococcus and Kwoniella reveals pathogenesis evolution and contrasting modes of karyotype evolution via chromosome fusion or intercentromeric recombination.</title>
        <authorList>
            <person name="Coelho M.A."/>
            <person name="David-Palma M."/>
            <person name="Shea T."/>
            <person name="Bowers K."/>
            <person name="McGinley-Smith S."/>
            <person name="Mohammad A.W."/>
            <person name="Gnirke A."/>
            <person name="Yurkov A.M."/>
            <person name="Nowrousian M."/>
            <person name="Sun S."/>
            <person name="Cuomo C.A."/>
            <person name="Heitman J."/>
        </authorList>
    </citation>
    <scope>NUCLEOTIDE SEQUENCE</scope>
    <source>
        <strain evidence="3">CBS 10737</strain>
    </source>
</reference>
<feature type="compositionally biased region" description="Polar residues" evidence="1">
    <location>
        <begin position="170"/>
        <end position="187"/>
    </location>
</feature>
<proteinExistence type="predicted"/>
<reference evidence="3" key="2">
    <citation type="submission" date="2013-07" db="EMBL/GenBank/DDBJ databases">
        <authorList>
            <consortium name="The Broad Institute Genome Sequencing Platform"/>
            <person name="Cuomo C."/>
            <person name="Litvintseva A."/>
            <person name="Chen Y."/>
            <person name="Heitman J."/>
            <person name="Sun S."/>
            <person name="Springer D."/>
            <person name="Dromer F."/>
            <person name="Young S.K."/>
            <person name="Zeng Q."/>
            <person name="Gargeya S."/>
            <person name="Fitzgerald M."/>
            <person name="Abouelleil A."/>
            <person name="Alvarado L."/>
            <person name="Berlin A.M."/>
            <person name="Chapman S.B."/>
            <person name="Dewar J."/>
            <person name="Goldberg J."/>
            <person name="Griggs A."/>
            <person name="Gujja S."/>
            <person name="Hansen M."/>
            <person name="Howarth C."/>
            <person name="Imamovic A."/>
            <person name="Larimer J."/>
            <person name="McCowan C."/>
            <person name="Murphy C."/>
            <person name="Pearson M."/>
            <person name="Priest M."/>
            <person name="Roberts A."/>
            <person name="Saif S."/>
            <person name="Shea T."/>
            <person name="Sykes S."/>
            <person name="Wortman J."/>
            <person name="Nusbaum C."/>
            <person name="Birren B."/>
        </authorList>
    </citation>
    <scope>NUCLEOTIDE SEQUENCE</scope>
    <source>
        <strain evidence="3">CBS 10737</strain>
    </source>
</reference>
<evidence type="ECO:0000256" key="1">
    <source>
        <dbReference type="SAM" id="MobiDB-lite"/>
    </source>
</evidence>
<dbReference type="Proteomes" id="UP000094020">
    <property type="component" value="Chromosome 4"/>
</dbReference>
<dbReference type="EMBL" id="KI894008">
    <property type="protein sequence ID" value="OCF52588.1"/>
    <property type="molecule type" value="Genomic_DNA"/>
</dbReference>
<feature type="compositionally biased region" description="Basic and acidic residues" evidence="1">
    <location>
        <begin position="188"/>
        <end position="212"/>
    </location>
</feature>